<reference evidence="8 9" key="1">
    <citation type="submission" date="2019-06" db="EMBL/GenBank/DDBJ databases">
        <title>Sequencing the genomes of 1000 actinobacteria strains.</title>
        <authorList>
            <person name="Klenk H.-P."/>
        </authorList>
    </citation>
    <scope>NUCLEOTIDE SEQUENCE [LARGE SCALE GENOMIC DNA]</scope>
    <source>
        <strain evidence="8 9">DSM 45671</strain>
    </source>
</reference>
<feature type="transmembrane region" description="Helical" evidence="6">
    <location>
        <begin position="95"/>
        <end position="119"/>
    </location>
</feature>
<evidence type="ECO:0000256" key="2">
    <source>
        <dbReference type="ARBA" id="ARBA00022475"/>
    </source>
</evidence>
<evidence type="ECO:0000256" key="5">
    <source>
        <dbReference type="ARBA" id="ARBA00023136"/>
    </source>
</evidence>
<dbReference type="Pfam" id="PF07690">
    <property type="entry name" value="MFS_1"/>
    <property type="match status" value="1"/>
</dbReference>
<evidence type="ECO:0000256" key="3">
    <source>
        <dbReference type="ARBA" id="ARBA00022692"/>
    </source>
</evidence>
<dbReference type="CDD" id="cd17324">
    <property type="entry name" value="MFS_NepI_like"/>
    <property type="match status" value="1"/>
</dbReference>
<dbReference type="SUPFAM" id="SSF103473">
    <property type="entry name" value="MFS general substrate transporter"/>
    <property type="match status" value="1"/>
</dbReference>
<dbReference type="PROSITE" id="PS50850">
    <property type="entry name" value="MFS"/>
    <property type="match status" value="1"/>
</dbReference>
<gene>
    <name evidence="8" type="ORF">FHX44_113696</name>
</gene>
<feature type="transmembrane region" description="Helical" evidence="6">
    <location>
        <begin position="234"/>
        <end position="255"/>
    </location>
</feature>
<evidence type="ECO:0000256" key="4">
    <source>
        <dbReference type="ARBA" id="ARBA00022989"/>
    </source>
</evidence>
<accession>A0A561SSF5</accession>
<comment type="caution">
    <text evidence="8">The sequence shown here is derived from an EMBL/GenBank/DDBJ whole genome shotgun (WGS) entry which is preliminary data.</text>
</comment>
<feature type="transmembrane region" description="Helical" evidence="6">
    <location>
        <begin position="70"/>
        <end position="89"/>
    </location>
</feature>
<dbReference type="PANTHER" id="PTHR43124">
    <property type="entry name" value="PURINE EFFLUX PUMP PBUE"/>
    <property type="match status" value="1"/>
</dbReference>
<dbReference type="AlphaFoldDB" id="A0A561SSF5"/>
<protein>
    <submittedName>
        <fullName evidence="8">Putative MFS family arabinose efflux permease</fullName>
    </submittedName>
</protein>
<feature type="transmembrane region" description="Helical" evidence="6">
    <location>
        <begin position="262"/>
        <end position="284"/>
    </location>
</feature>
<keyword evidence="3 6" id="KW-0812">Transmembrane</keyword>
<dbReference type="InterPro" id="IPR036259">
    <property type="entry name" value="MFS_trans_sf"/>
</dbReference>
<dbReference type="OrthoDB" id="9814237at2"/>
<feature type="transmembrane region" description="Helical" evidence="6">
    <location>
        <begin position="201"/>
        <end position="222"/>
    </location>
</feature>
<dbReference type="InterPro" id="IPR050189">
    <property type="entry name" value="MFS_Efflux_Transporters"/>
</dbReference>
<dbReference type="InterPro" id="IPR020846">
    <property type="entry name" value="MFS_dom"/>
</dbReference>
<evidence type="ECO:0000256" key="6">
    <source>
        <dbReference type="SAM" id="Phobius"/>
    </source>
</evidence>
<dbReference type="GO" id="GO:0005886">
    <property type="term" value="C:plasma membrane"/>
    <property type="evidence" value="ECO:0007669"/>
    <property type="project" value="UniProtKB-SubCell"/>
</dbReference>
<keyword evidence="5 6" id="KW-0472">Membrane</keyword>
<dbReference type="RefSeq" id="WP_147256896.1">
    <property type="nucleotide sequence ID" value="NZ_VIWU01000001.1"/>
</dbReference>
<dbReference type="EMBL" id="VIWU01000001">
    <property type="protein sequence ID" value="TWF77781.1"/>
    <property type="molecule type" value="Genomic_DNA"/>
</dbReference>
<feature type="domain" description="Major facilitator superfamily (MFS) profile" evidence="7">
    <location>
        <begin position="4"/>
        <end position="377"/>
    </location>
</feature>
<evidence type="ECO:0000313" key="9">
    <source>
        <dbReference type="Proteomes" id="UP000321261"/>
    </source>
</evidence>
<comment type="subcellular location">
    <subcellularLocation>
        <location evidence="1">Cell membrane</location>
        <topology evidence="1">Multi-pass membrane protein</topology>
    </subcellularLocation>
</comment>
<feature type="transmembrane region" description="Helical" evidence="6">
    <location>
        <begin position="321"/>
        <end position="341"/>
    </location>
</feature>
<dbReference type="GO" id="GO:0022857">
    <property type="term" value="F:transmembrane transporter activity"/>
    <property type="evidence" value="ECO:0007669"/>
    <property type="project" value="InterPro"/>
</dbReference>
<evidence type="ECO:0000313" key="8">
    <source>
        <dbReference type="EMBL" id="TWF77781.1"/>
    </source>
</evidence>
<organism evidence="8 9">
    <name type="scientific">Pseudonocardia hierapolitana</name>
    <dbReference type="NCBI Taxonomy" id="1128676"/>
    <lineage>
        <taxon>Bacteria</taxon>
        <taxon>Bacillati</taxon>
        <taxon>Actinomycetota</taxon>
        <taxon>Actinomycetes</taxon>
        <taxon>Pseudonocardiales</taxon>
        <taxon>Pseudonocardiaceae</taxon>
        <taxon>Pseudonocardia</taxon>
    </lineage>
</organism>
<dbReference type="PANTHER" id="PTHR43124:SF8">
    <property type="entry name" value="INNER MEMBRANE TRANSPORT PROTEIN YDHP"/>
    <property type="match status" value="1"/>
</dbReference>
<evidence type="ECO:0000259" key="7">
    <source>
        <dbReference type="PROSITE" id="PS50850"/>
    </source>
</evidence>
<keyword evidence="2" id="KW-1003">Cell membrane</keyword>
<sequence length="388" mass="39712">MPRAVYVMALGIFAMVTSEFVVAGLMPQIASGLDVSISEVGYLITAFAAAMAVGGPVLTVLVMRLRPKNALMLLFAIFLAGNVLAAVAPNYPVMVLARLVTGTASQAFFGAAVSISVVLVQPEVRGRAMALVINGLMLGTLLGLPLATFIGEVYGWRAAFWAISVLTVVAALCTFGWVPALARIAGGSLRQELGVFRSPRLWLVLSTSLLVIGATFSAFSFLNPILTGISGFDAGAVPVLLVAYGAATVVGNMIVGRLADGHALAVLLGGLVLNLVFLTGFALFAHVSAAAVACMLGIGLVGVTMNPAMGVRVQRAGNVGPLVNTIHGSFITGGIIVSSAVGGLALDGFGLRAPLWLGAGLALLGILTLVPDLVRRAAPQVRQGQVVA</sequence>
<evidence type="ECO:0000256" key="1">
    <source>
        <dbReference type="ARBA" id="ARBA00004651"/>
    </source>
</evidence>
<keyword evidence="9" id="KW-1185">Reference proteome</keyword>
<proteinExistence type="predicted"/>
<dbReference type="InterPro" id="IPR011701">
    <property type="entry name" value="MFS"/>
</dbReference>
<name>A0A561SSF5_9PSEU</name>
<feature type="transmembrane region" description="Helical" evidence="6">
    <location>
        <begin position="160"/>
        <end position="180"/>
    </location>
</feature>
<dbReference type="Gene3D" id="1.20.1250.20">
    <property type="entry name" value="MFS general substrate transporter like domains"/>
    <property type="match status" value="2"/>
</dbReference>
<feature type="transmembrane region" description="Helical" evidence="6">
    <location>
        <begin position="42"/>
        <end position="63"/>
    </location>
</feature>
<dbReference type="Proteomes" id="UP000321261">
    <property type="component" value="Unassembled WGS sequence"/>
</dbReference>
<keyword evidence="4 6" id="KW-1133">Transmembrane helix</keyword>
<feature type="transmembrane region" description="Helical" evidence="6">
    <location>
        <begin position="353"/>
        <end position="374"/>
    </location>
</feature>
<feature type="transmembrane region" description="Helical" evidence="6">
    <location>
        <begin position="131"/>
        <end position="154"/>
    </location>
</feature>
<feature type="transmembrane region" description="Helical" evidence="6">
    <location>
        <begin position="290"/>
        <end position="309"/>
    </location>
</feature>